<dbReference type="EMBL" id="OU015566">
    <property type="protein sequence ID" value="CAG5105802.1"/>
    <property type="molecule type" value="Genomic_DNA"/>
</dbReference>
<evidence type="ECO:0000256" key="2">
    <source>
        <dbReference type="SAM" id="SignalP"/>
    </source>
</evidence>
<gene>
    <name evidence="4" type="ORF">OKIOD_LOCUS11231</name>
</gene>
<feature type="domain" description="Ig-like" evidence="3">
    <location>
        <begin position="30"/>
        <end position="150"/>
    </location>
</feature>
<proteinExistence type="predicted"/>
<feature type="chain" id="PRO_5045081633" evidence="2">
    <location>
        <begin position="22"/>
        <end position="195"/>
    </location>
</feature>
<dbReference type="InterPro" id="IPR007110">
    <property type="entry name" value="Ig-like_dom"/>
</dbReference>
<dbReference type="Proteomes" id="UP001158576">
    <property type="component" value="Chromosome 1"/>
</dbReference>
<evidence type="ECO:0000313" key="4">
    <source>
        <dbReference type="EMBL" id="CAG5105802.1"/>
    </source>
</evidence>
<evidence type="ECO:0000313" key="5">
    <source>
        <dbReference type="Proteomes" id="UP001158576"/>
    </source>
</evidence>
<keyword evidence="5" id="KW-1185">Reference proteome</keyword>
<keyword evidence="1" id="KW-0472">Membrane</keyword>
<keyword evidence="2" id="KW-0732">Signal</keyword>
<keyword evidence="1" id="KW-0812">Transmembrane</keyword>
<feature type="transmembrane region" description="Helical" evidence="1">
    <location>
        <begin position="171"/>
        <end position="190"/>
    </location>
</feature>
<evidence type="ECO:0000256" key="1">
    <source>
        <dbReference type="SAM" id="Phobius"/>
    </source>
</evidence>
<protein>
    <submittedName>
        <fullName evidence="4">Oidioi.mRNA.OKI2018_I69.chr1.g2466.t1.cds</fullName>
    </submittedName>
</protein>
<dbReference type="PROSITE" id="PS50835">
    <property type="entry name" value="IG_LIKE"/>
    <property type="match status" value="1"/>
</dbReference>
<organism evidence="4 5">
    <name type="scientific">Oikopleura dioica</name>
    <name type="common">Tunicate</name>
    <dbReference type="NCBI Taxonomy" id="34765"/>
    <lineage>
        <taxon>Eukaryota</taxon>
        <taxon>Metazoa</taxon>
        <taxon>Chordata</taxon>
        <taxon>Tunicata</taxon>
        <taxon>Appendicularia</taxon>
        <taxon>Copelata</taxon>
        <taxon>Oikopleuridae</taxon>
        <taxon>Oikopleura</taxon>
    </lineage>
</organism>
<dbReference type="Gene3D" id="2.60.40.10">
    <property type="entry name" value="Immunoglobulins"/>
    <property type="match status" value="1"/>
</dbReference>
<feature type="signal peptide" evidence="2">
    <location>
        <begin position="1"/>
        <end position="21"/>
    </location>
</feature>
<accession>A0ABN7SV38</accession>
<keyword evidence="1" id="KW-1133">Transmembrane helix</keyword>
<reference evidence="4 5" key="1">
    <citation type="submission" date="2021-04" db="EMBL/GenBank/DDBJ databases">
        <authorList>
            <person name="Bliznina A."/>
        </authorList>
    </citation>
    <scope>NUCLEOTIDE SEQUENCE [LARGE SCALE GENOMIC DNA]</scope>
</reference>
<evidence type="ECO:0000259" key="3">
    <source>
        <dbReference type="PROSITE" id="PS50835"/>
    </source>
</evidence>
<sequence>MNKKTHACFFLTVFLLESTVARSIIGIEGPKPRNQVKYFGEEIILSCTSYFDDKFTKWPPKITWLRKFSSDESQLKFKRWEHSQIEEEWFIIPLNQSRIDNPHSPKERIIHFDRFKYISKIIFPLSTQVEDGSYACVIDDSEILATATVSVISPRKDSSLTSTAPDEGRMLGPYIILALSLVVLISAIFLKFRLK</sequence>
<dbReference type="InterPro" id="IPR013783">
    <property type="entry name" value="Ig-like_fold"/>
</dbReference>
<name>A0ABN7SV38_OIKDI</name>